<dbReference type="Proteomes" id="UP001151760">
    <property type="component" value="Unassembled WGS sequence"/>
</dbReference>
<organism evidence="2 3">
    <name type="scientific">Tanacetum coccineum</name>
    <dbReference type="NCBI Taxonomy" id="301880"/>
    <lineage>
        <taxon>Eukaryota</taxon>
        <taxon>Viridiplantae</taxon>
        <taxon>Streptophyta</taxon>
        <taxon>Embryophyta</taxon>
        <taxon>Tracheophyta</taxon>
        <taxon>Spermatophyta</taxon>
        <taxon>Magnoliopsida</taxon>
        <taxon>eudicotyledons</taxon>
        <taxon>Gunneridae</taxon>
        <taxon>Pentapetalae</taxon>
        <taxon>asterids</taxon>
        <taxon>campanulids</taxon>
        <taxon>Asterales</taxon>
        <taxon>Asteraceae</taxon>
        <taxon>Asteroideae</taxon>
        <taxon>Anthemideae</taxon>
        <taxon>Anthemidinae</taxon>
        <taxon>Tanacetum</taxon>
    </lineage>
</organism>
<dbReference type="PANTHER" id="PTHR37984">
    <property type="entry name" value="PROTEIN CBG26694"/>
    <property type="match status" value="1"/>
</dbReference>
<reference evidence="2" key="1">
    <citation type="journal article" date="2022" name="Int. J. Mol. Sci.">
        <title>Draft Genome of Tanacetum Coccineum: Genomic Comparison of Closely Related Tanacetum-Family Plants.</title>
        <authorList>
            <person name="Yamashiro T."/>
            <person name="Shiraishi A."/>
            <person name="Nakayama K."/>
            <person name="Satake H."/>
        </authorList>
    </citation>
    <scope>NUCLEOTIDE SEQUENCE</scope>
</reference>
<keyword evidence="2" id="KW-0548">Nucleotidyltransferase</keyword>
<evidence type="ECO:0000259" key="1">
    <source>
        <dbReference type="PROSITE" id="PS50994"/>
    </source>
</evidence>
<gene>
    <name evidence="2" type="ORF">Tco_0977240</name>
</gene>
<sequence length="375" mass="42502">MPVELGSFDAIIGMDWLAKYQAVIMCVEKIVRFPWKNKTLIIYGDGSTQGNVTRLNIISCTKTQKYVEKGFPIFLAHVTTKEFEDKSEKKRLEDVPIVQNFPEVFPEDLPEEVHPDGALITGELNKNYGEENRYPLQGIDDLLISSKVPVPSVTSGSDSEGIHVDPARLKPILDWTSPKSLLVMSSIFRAGYLVMAIYGLAIMHESPTNLYLTLLLNHGFRRKIVPSLEDAIWWPNMKRHIPLIETDPLDKLVRLYLKEVVMRHGIPVSIICDRNPRFASNFWRSLQNALGTNLDMSTAYHPQTDGQSERTIQTLEDMLRACAIDFGKESCRSPVVRTEVGELKILGSELIQETAENNHPIMQRIASARDDKELR</sequence>
<dbReference type="InterPro" id="IPR036397">
    <property type="entry name" value="RNaseH_sf"/>
</dbReference>
<dbReference type="Pfam" id="PF08284">
    <property type="entry name" value="RVP_2"/>
    <property type="match status" value="1"/>
</dbReference>
<keyword evidence="2" id="KW-0695">RNA-directed DNA polymerase</keyword>
<keyword evidence="3" id="KW-1185">Reference proteome</keyword>
<dbReference type="Gene3D" id="3.30.420.10">
    <property type="entry name" value="Ribonuclease H-like superfamily/Ribonuclease H"/>
    <property type="match status" value="1"/>
</dbReference>
<reference evidence="2" key="2">
    <citation type="submission" date="2022-01" db="EMBL/GenBank/DDBJ databases">
        <authorList>
            <person name="Yamashiro T."/>
            <person name="Shiraishi A."/>
            <person name="Satake H."/>
            <person name="Nakayama K."/>
        </authorList>
    </citation>
    <scope>NUCLEOTIDE SEQUENCE</scope>
</reference>
<proteinExistence type="predicted"/>
<dbReference type="InterPro" id="IPR012337">
    <property type="entry name" value="RNaseH-like_sf"/>
</dbReference>
<name>A0ABQ5EK00_9ASTR</name>
<keyword evidence="2" id="KW-0808">Transferase</keyword>
<dbReference type="SUPFAM" id="SSF53098">
    <property type="entry name" value="Ribonuclease H-like"/>
    <property type="match status" value="1"/>
</dbReference>
<evidence type="ECO:0000313" key="3">
    <source>
        <dbReference type="Proteomes" id="UP001151760"/>
    </source>
</evidence>
<dbReference type="EMBL" id="BQNB010016376">
    <property type="protein sequence ID" value="GJT51083.1"/>
    <property type="molecule type" value="Genomic_DNA"/>
</dbReference>
<accession>A0ABQ5EK00</accession>
<protein>
    <submittedName>
        <fullName evidence="2">Reverse transcriptase domain-containing protein</fullName>
    </submittedName>
</protein>
<evidence type="ECO:0000313" key="2">
    <source>
        <dbReference type="EMBL" id="GJT51083.1"/>
    </source>
</evidence>
<feature type="domain" description="Integrase catalytic" evidence="1">
    <location>
        <begin position="203"/>
        <end position="320"/>
    </location>
</feature>
<dbReference type="InterPro" id="IPR001584">
    <property type="entry name" value="Integrase_cat-core"/>
</dbReference>
<dbReference type="PROSITE" id="PS50994">
    <property type="entry name" value="INTEGRASE"/>
    <property type="match status" value="1"/>
</dbReference>
<dbReference type="InterPro" id="IPR050951">
    <property type="entry name" value="Retrovirus_Pol_polyprotein"/>
</dbReference>
<dbReference type="GO" id="GO:0003964">
    <property type="term" value="F:RNA-directed DNA polymerase activity"/>
    <property type="evidence" value="ECO:0007669"/>
    <property type="project" value="UniProtKB-KW"/>
</dbReference>
<dbReference type="PANTHER" id="PTHR37984:SF5">
    <property type="entry name" value="PROTEIN NYNRIN-LIKE"/>
    <property type="match status" value="1"/>
</dbReference>
<comment type="caution">
    <text evidence="2">The sequence shown here is derived from an EMBL/GenBank/DDBJ whole genome shotgun (WGS) entry which is preliminary data.</text>
</comment>